<name>A0A4D6HFV9_9EURY</name>
<protein>
    <recommendedName>
        <fullName evidence="1">DUF8106 domain-containing protein</fullName>
    </recommendedName>
</protein>
<dbReference type="STRING" id="1457250.GCA_000755225_01512"/>
<accession>A0A4D6HFV9</accession>
<dbReference type="OrthoDB" id="209680at2157"/>
<keyword evidence="3" id="KW-1185">Reference proteome</keyword>
<feature type="domain" description="DUF8106" evidence="1">
    <location>
        <begin position="11"/>
        <end position="53"/>
    </location>
</feature>
<evidence type="ECO:0000259" key="1">
    <source>
        <dbReference type="Pfam" id="PF26408"/>
    </source>
</evidence>
<dbReference type="InterPro" id="IPR058419">
    <property type="entry name" value="DUF8106"/>
</dbReference>
<reference evidence="2 3" key="1">
    <citation type="journal article" date="2019" name="Nat. Commun.">
        <title>A new type of DNA phosphorothioation-based antiviral system in archaea.</title>
        <authorList>
            <person name="Xiong L."/>
            <person name="Liu S."/>
            <person name="Chen S."/>
            <person name="Xiao Y."/>
            <person name="Zhu B."/>
            <person name="Gao Y."/>
            <person name="Zhang Y."/>
            <person name="Chen B."/>
            <person name="Luo J."/>
            <person name="Deng Z."/>
            <person name="Chen X."/>
            <person name="Wang L."/>
            <person name="Chen S."/>
        </authorList>
    </citation>
    <scope>NUCLEOTIDE SEQUENCE [LARGE SCALE GENOMIC DNA]</scope>
    <source>
        <strain evidence="2 3">CBA1105</strain>
    </source>
</reference>
<proteinExistence type="predicted"/>
<dbReference type="Pfam" id="PF26408">
    <property type="entry name" value="DUF8106"/>
    <property type="match status" value="1"/>
</dbReference>
<evidence type="ECO:0000313" key="2">
    <source>
        <dbReference type="EMBL" id="QCC52136.1"/>
    </source>
</evidence>
<organism evidence="2 3">
    <name type="scientific">Halapricum salinum</name>
    <dbReference type="NCBI Taxonomy" id="1457250"/>
    <lineage>
        <taxon>Archaea</taxon>
        <taxon>Methanobacteriati</taxon>
        <taxon>Methanobacteriota</taxon>
        <taxon>Stenosarchaea group</taxon>
        <taxon>Halobacteria</taxon>
        <taxon>Halobacteriales</taxon>
        <taxon>Haloarculaceae</taxon>
        <taxon>Halapricum</taxon>
    </lineage>
</organism>
<dbReference type="KEGG" id="hsn:DV733_13265"/>
<gene>
    <name evidence="2" type="ORF">DV733_13265</name>
</gene>
<dbReference type="GeneID" id="39848848"/>
<dbReference type="EMBL" id="CP031310">
    <property type="protein sequence ID" value="QCC52136.1"/>
    <property type="molecule type" value="Genomic_DNA"/>
</dbReference>
<dbReference type="Proteomes" id="UP000296706">
    <property type="component" value="Chromosome"/>
</dbReference>
<evidence type="ECO:0000313" key="3">
    <source>
        <dbReference type="Proteomes" id="UP000296706"/>
    </source>
</evidence>
<sequence length="89" mass="9916">MTSPSTDDPPPKSALICPACDHTSPPDGDWQLQRRIRMTVYRCPCCGTNVVERPSTVARGFADQIATMTAPIRVLWSVYLRGINRLLGW</sequence>
<dbReference type="AlphaFoldDB" id="A0A4D6HFV9"/>
<dbReference type="RefSeq" id="WP_049992463.1">
    <property type="nucleotide sequence ID" value="NZ_CP031310.1"/>
</dbReference>